<evidence type="ECO:0000256" key="2">
    <source>
        <dbReference type="ARBA" id="ARBA00038358"/>
    </source>
</evidence>
<organism evidence="3 4">
    <name type="scientific">Adhaeribacter radiodurans</name>
    <dbReference type="NCBI Taxonomy" id="2745197"/>
    <lineage>
        <taxon>Bacteria</taxon>
        <taxon>Pseudomonadati</taxon>
        <taxon>Bacteroidota</taxon>
        <taxon>Cytophagia</taxon>
        <taxon>Cytophagales</taxon>
        <taxon>Hymenobacteraceae</taxon>
        <taxon>Adhaeribacter</taxon>
    </lineage>
</organism>
<dbReference type="KEGG" id="add:HUW48_09460"/>
<evidence type="ECO:0000313" key="4">
    <source>
        <dbReference type="Proteomes" id="UP000514509"/>
    </source>
</evidence>
<keyword evidence="4" id="KW-1185">Reference proteome</keyword>
<accession>A0A7L7L5Z2</accession>
<dbReference type="EMBL" id="CP055153">
    <property type="protein sequence ID" value="QMU28246.1"/>
    <property type="molecule type" value="Genomic_DNA"/>
</dbReference>
<dbReference type="GO" id="GO:0000272">
    <property type="term" value="P:polysaccharide catabolic process"/>
    <property type="evidence" value="ECO:0007669"/>
    <property type="project" value="TreeGrafter"/>
</dbReference>
<dbReference type="PANTHER" id="PTHR36845:SF1">
    <property type="entry name" value="HYDROLASE, PUTATIVE (AFU_ORTHOLOGUE AFUA_7G05090)-RELATED"/>
    <property type="match status" value="1"/>
</dbReference>
<name>A0A7L7L5Z2_9BACT</name>
<dbReference type="GO" id="GO:0052757">
    <property type="term" value="F:chondroitin hydrolase activity"/>
    <property type="evidence" value="ECO:0007669"/>
    <property type="project" value="TreeGrafter"/>
</dbReference>
<dbReference type="RefSeq" id="WP_182415433.1">
    <property type="nucleotide sequence ID" value="NZ_CP055153.1"/>
</dbReference>
<reference evidence="3 4" key="1">
    <citation type="submission" date="2020-08" db="EMBL/GenBank/DDBJ databases">
        <title>Adhaeribacter dokdonensis sp. nov., isolated from the rhizosphere of Elymus tsukushiensis, a plant native to the Dokdo Islands, Republic of Korea.</title>
        <authorList>
            <person name="Ghim S.Y."/>
        </authorList>
    </citation>
    <scope>NUCLEOTIDE SEQUENCE [LARGE SCALE GENOMIC DNA]</scope>
    <source>
        <strain evidence="3 4">KUDC8001</strain>
    </source>
</reference>
<dbReference type="InterPro" id="IPR052369">
    <property type="entry name" value="UG_Glycosaminoglycan_Hydrolase"/>
</dbReference>
<protein>
    <submittedName>
        <fullName evidence="3">Glycoside hydrolase family 88 protein</fullName>
    </submittedName>
</protein>
<dbReference type="SUPFAM" id="SSF48208">
    <property type="entry name" value="Six-hairpin glycosidases"/>
    <property type="match status" value="1"/>
</dbReference>
<dbReference type="PANTHER" id="PTHR36845">
    <property type="entry name" value="HYDROLASE, PUTATIVE (AFU_ORTHOLOGUE AFUA_7G05090)-RELATED"/>
    <property type="match status" value="1"/>
</dbReference>
<evidence type="ECO:0000256" key="1">
    <source>
        <dbReference type="ARBA" id="ARBA00022801"/>
    </source>
</evidence>
<dbReference type="InterPro" id="IPR012341">
    <property type="entry name" value="6hp_glycosidase-like_sf"/>
</dbReference>
<dbReference type="InterPro" id="IPR008928">
    <property type="entry name" value="6-hairpin_glycosidase_sf"/>
</dbReference>
<comment type="similarity">
    <text evidence="2">Belongs to the glycosyl hydrolase 88 family.</text>
</comment>
<dbReference type="Gene3D" id="1.50.10.10">
    <property type="match status" value="1"/>
</dbReference>
<sequence length="460" mass="51914">MIQIKKDLQAAALQPLLQRFWELSGQKIKSIEQIYDTSKGSPVFTVKGQYTTRGWTEWTQGFQFGSAILQFDATGEMDFLESGRSKTVQVMAPHVSHIGVHDHGFNNVSTYGNLLRLMQEGKTNFNEWEKNFYELALKISGAVQGSRWTTTKSGGFIHSFNGPHSLFVDTIRSCRALMVSHQLGHVLQAENDIKINLLERALLHCQATAQFSVYYGEGRDSFDIWGRTAHESIFNTKDGNYRAPNSQQGYTGFSTWTRGLAWAMCGFAEELEFLQTISDTELLNFGGREEIEGYMLKAVRATCDFYITHTPVDGIPYWDTGAPHLHKLGNYLDRPADPFNNQEPVDASAAAIGAQGLLRLGKFLQEKGETEMGDKYWQAGLTVVQTLLQEPYLSTDPNHQGILLHSVYHWPNGWDYVPEGSSIPLGESSMWGDYHIREVALYLQKIINGEPYYTFYNGVQ</sequence>
<gene>
    <name evidence="3" type="ORF">HUW48_09460</name>
</gene>
<proteinExistence type="inferred from homology"/>
<dbReference type="Proteomes" id="UP000514509">
    <property type="component" value="Chromosome"/>
</dbReference>
<keyword evidence="1 3" id="KW-0378">Hydrolase</keyword>
<evidence type="ECO:0000313" key="3">
    <source>
        <dbReference type="EMBL" id="QMU28246.1"/>
    </source>
</evidence>
<dbReference type="AlphaFoldDB" id="A0A7L7L5Z2"/>